<dbReference type="OrthoDB" id="3199331at2"/>
<sequence length="823" mass="87666" precursor="true">MRWEWLGKTFCFKTSKRISYAAAGLFMWMVGCYAAPAASASGISPGLTADVVHSSPAAAPVIPTVENHAPLVTVVSVPGLSFMELRPEWLHSMPALRHLSEEGDWGAMNVRLPFRGLESVYATWGAGAPADGRGAEGWNRTERREGQRADELLERFSISAAKDQDAAAVVIPSIEAVRRSNARGTYGARPGLLGETLKRHGIRLAVWGNVDKPGSGTEMYRRPAPLMVMDEWGRIETGDAGRSLLGMNEAMPYGVLTRFERVFEVWKKAAAEESAPSGTLALIELGDLHRLYAEKDMYASELFVPRKQAVLEQLDRFIGRLAAEMAASDKRHVLWLVSPQPHAEALKEKLQLTPLLRWSPGHTAGSGLLTSETTRRPGIVSAVDIAPSMLAEFGVTRPEEMTGLAVRHAEPIGGTDRSQGGALSWLLREVERMSSVYALRSPILYGVAGFEVVVMLAGLAAVWFGAAGRRWWRRLLRGLLFSVLLTPGILLALGWLIQLDTWIWVTLLLLGLSGAVLGGAASGFRGVPQLIRLLCLSGLGISGLILLDLYTGAEAMKRSVLGYDAMIGARYYGIGNELMGVLLGASLLGLSAWLQTRRPRTPEASAPRGRAWAAAAGCALTGSLASPALGANAGGALAAAAGFGALAARLGAGGALRWRRLALGLALPLGAALAGLWLLNAAWSPGHAVGPSAAASAPAAASAAGAGHSSHIGRAFGDLLQGRYDVIGAMIARKLAMNWHLIRVSAWSKVLLTALAVMAVLVFRPQGRLRRWEERYPYLIHGCYANVIGAAAALVLNDSGIVAAGTMIVYSSVPLLLLRLEDA</sequence>
<dbReference type="PATRIC" id="fig|162209.4.peg.4101"/>
<feature type="transmembrane region" description="Helical" evidence="1">
    <location>
        <begin position="746"/>
        <end position="764"/>
    </location>
</feature>
<evidence type="ECO:0000313" key="3">
    <source>
        <dbReference type="EMBL" id="ALS24183.1"/>
    </source>
</evidence>
<accession>A0A0U2VXI1</accession>
<keyword evidence="1" id="KW-0812">Transmembrane</keyword>
<evidence type="ECO:0000313" key="4">
    <source>
        <dbReference type="Proteomes" id="UP000061660"/>
    </source>
</evidence>
<evidence type="ECO:0000256" key="2">
    <source>
        <dbReference type="SAM" id="SignalP"/>
    </source>
</evidence>
<dbReference type="PROSITE" id="PS51257">
    <property type="entry name" value="PROKAR_LIPOPROTEIN"/>
    <property type="match status" value="1"/>
</dbReference>
<feature type="transmembrane region" description="Helical" evidence="1">
    <location>
        <begin position="571"/>
        <end position="590"/>
    </location>
</feature>
<feature type="transmembrane region" description="Helical" evidence="1">
    <location>
        <begin position="776"/>
        <end position="795"/>
    </location>
</feature>
<organism evidence="3 4">
    <name type="scientific">Paenibacillus naphthalenovorans</name>
    <dbReference type="NCBI Taxonomy" id="162209"/>
    <lineage>
        <taxon>Bacteria</taxon>
        <taxon>Bacillati</taxon>
        <taxon>Bacillota</taxon>
        <taxon>Bacilli</taxon>
        <taxon>Bacillales</taxon>
        <taxon>Paenibacillaceae</taxon>
        <taxon>Paenibacillus</taxon>
    </lineage>
</organism>
<dbReference type="InterPro" id="IPR017850">
    <property type="entry name" value="Alkaline_phosphatase_core_sf"/>
</dbReference>
<feature type="transmembrane region" description="Helical" evidence="1">
    <location>
        <begin position="801"/>
        <end position="820"/>
    </location>
</feature>
<dbReference type="EMBL" id="CP013652">
    <property type="protein sequence ID" value="ALS24183.1"/>
    <property type="molecule type" value="Genomic_DNA"/>
</dbReference>
<dbReference type="STRING" id="162209.IJ22_38520"/>
<dbReference type="Proteomes" id="UP000061660">
    <property type="component" value="Chromosome"/>
</dbReference>
<feature type="transmembrane region" description="Helical" evidence="1">
    <location>
        <begin position="503"/>
        <end position="524"/>
    </location>
</feature>
<feature type="transmembrane region" description="Helical" evidence="1">
    <location>
        <begin position="531"/>
        <end position="551"/>
    </location>
</feature>
<dbReference type="AlphaFoldDB" id="A0A0U2VXI1"/>
<reference evidence="4" key="1">
    <citation type="submission" date="2015-12" db="EMBL/GenBank/DDBJ databases">
        <title>Complete genome sequences of two moderately thermophilic Paenibacillus species.</title>
        <authorList>
            <person name="Butler R.III."/>
            <person name="Wang J."/>
            <person name="Stark B.C."/>
            <person name="Pombert J.-F."/>
        </authorList>
    </citation>
    <scope>NUCLEOTIDE SEQUENCE [LARGE SCALE GENOMIC DNA]</scope>
    <source>
        <strain evidence="4">32O-Y</strain>
    </source>
</reference>
<dbReference type="RefSeq" id="WP_145862549.1">
    <property type="nucleotide sequence ID" value="NZ_CP013652.1"/>
</dbReference>
<feature type="transmembrane region" description="Helical" evidence="1">
    <location>
        <begin position="663"/>
        <end position="683"/>
    </location>
</feature>
<keyword evidence="1" id="KW-1133">Transmembrane helix</keyword>
<proteinExistence type="predicted"/>
<feature type="chain" id="PRO_5006833220" evidence="2">
    <location>
        <begin position="35"/>
        <end position="823"/>
    </location>
</feature>
<feature type="transmembrane region" description="Helical" evidence="1">
    <location>
        <begin position="636"/>
        <end position="656"/>
    </location>
</feature>
<feature type="signal peptide" evidence="2">
    <location>
        <begin position="1"/>
        <end position="34"/>
    </location>
</feature>
<reference evidence="3 4" key="2">
    <citation type="journal article" date="2016" name="Genome Announc.">
        <title>Complete Genome Sequences of Two Interactive Moderate Thermophiles, Paenibacillus napthalenovorans 32O-Y and Paenibacillus sp. 32O-W.</title>
        <authorList>
            <person name="Butler R.R.III."/>
            <person name="Wang J."/>
            <person name="Stark B.C."/>
            <person name="Pombert J.F."/>
        </authorList>
    </citation>
    <scope>NUCLEOTIDE SEQUENCE [LARGE SCALE GENOMIC DNA]</scope>
    <source>
        <strain evidence="3 4">32O-Y</strain>
    </source>
</reference>
<protein>
    <submittedName>
        <fullName evidence="3">Alkaline-phosphatase-like protein</fullName>
    </submittedName>
</protein>
<keyword evidence="1" id="KW-0472">Membrane</keyword>
<feature type="transmembrane region" description="Helical" evidence="1">
    <location>
        <begin position="443"/>
        <end position="466"/>
    </location>
</feature>
<feature type="transmembrane region" description="Helical" evidence="1">
    <location>
        <begin position="478"/>
        <end position="497"/>
    </location>
</feature>
<evidence type="ECO:0000256" key="1">
    <source>
        <dbReference type="SAM" id="Phobius"/>
    </source>
</evidence>
<dbReference type="SUPFAM" id="SSF53649">
    <property type="entry name" value="Alkaline phosphatase-like"/>
    <property type="match status" value="1"/>
</dbReference>
<gene>
    <name evidence="3" type="ORF">IJ22_38520</name>
</gene>
<keyword evidence="2" id="KW-0732">Signal</keyword>
<name>A0A0U2VXI1_9BACL</name>
<dbReference type="KEGG" id="pnp:IJ22_38520"/>
<feature type="transmembrane region" description="Helical" evidence="1">
    <location>
        <begin position="611"/>
        <end position="630"/>
    </location>
</feature>
<keyword evidence="4" id="KW-1185">Reference proteome</keyword>